<dbReference type="Proteomes" id="UP000199437">
    <property type="component" value="Unassembled WGS sequence"/>
</dbReference>
<dbReference type="GeneID" id="99984934"/>
<reference evidence="3" key="1">
    <citation type="submission" date="2016-10" db="EMBL/GenBank/DDBJ databases">
        <authorList>
            <person name="Varghese N."/>
            <person name="Submissions S."/>
        </authorList>
    </citation>
    <scope>NUCLEOTIDE SEQUENCE [LARGE SCALE GENOMIC DNA]</scope>
    <source>
        <strain evidence="3">CGMCC 1.12402</strain>
    </source>
</reference>
<name>A0A1I0M8L5_9BACT</name>
<dbReference type="AlphaFoldDB" id="A0A1I0M8L5"/>
<feature type="transmembrane region" description="Helical" evidence="1">
    <location>
        <begin position="37"/>
        <end position="57"/>
    </location>
</feature>
<feature type="transmembrane region" description="Helical" evidence="1">
    <location>
        <begin position="69"/>
        <end position="86"/>
    </location>
</feature>
<proteinExistence type="predicted"/>
<dbReference type="RefSeq" id="WP_090256499.1">
    <property type="nucleotide sequence ID" value="NZ_FOIR01000001.1"/>
</dbReference>
<keyword evidence="1" id="KW-1133">Transmembrane helix</keyword>
<sequence>MNTKRLQLASIILLIGSLLVELSESQAWVAYAKKEVAMGISLGLILFSLSFNVKIIRTLGLPKPAKKKSLLLVLISTAYVFLAYAIDLF</sequence>
<dbReference type="EMBL" id="FOIR01000001">
    <property type="protein sequence ID" value="SEV84662.1"/>
    <property type="molecule type" value="Genomic_DNA"/>
</dbReference>
<gene>
    <name evidence="2" type="ORF">SAMN05216290_0170</name>
</gene>
<keyword evidence="1" id="KW-0812">Transmembrane</keyword>
<evidence type="ECO:0000313" key="2">
    <source>
        <dbReference type="EMBL" id="SEV84662.1"/>
    </source>
</evidence>
<protein>
    <submittedName>
        <fullName evidence="2">Uncharacterized protein</fullName>
    </submittedName>
</protein>
<evidence type="ECO:0000256" key="1">
    <source>
        <dbReference type="SAM" id="Phobius"/>
    </source>
</evidence>
<organism evidence="2 3">
    <name type="scientific">Roseivirga pacifica</name>
    <dbReference type="NCBI Taxonomy" id="1267423"/>
    <lineage>
        <taxon>Bacteria</taxon>
        <taxon>Pseudomonadati</taxon>
        <taxon>Bacteroidota</taxon>
        <taxon>Cytophagia</taxon>
        <taxon>Cytophagales</taxon>
        <taxon>Roseivirgaceae</taxon>
        <taxon>Roseivirga</taxon>
    </lineage>
</organism>
<evidence type="ECO:0000313" key="3">
    <source>
        <dbReference type="Proteomes" id="UP000199437"/>
    </source>
</evidence>
<accession>A0A1I0M8L5</accession>
<keyword evidence="1" id="KW-0472">Membrane</keyword>
<keyword evidence="3" id="KW-1185">Reference proteome</keyword>
<dbReference type="STRING" id="1267423.SAMN05216290_0170"/>